<evidence type="ECO:0000313" key="2">
    <source>
        <dbReference type="Proteomes" id="UP000092565"/>
    </source>
</evidence>
<evidence type="ECO:0000313" key="1">
    <source>
        <dbReference type="EMBL" id="ANP37758.1"/>
    </source>
</evidence>
<dbReference type="EMBL" id="CP015124">
    <property type="protein sequence ID" value="ANP37758.1"/>
    <property type="molecule type" value="Genomic_DNA"/>
</dbReference>
<name>A0A1B0ZUI4_9RHOB</name>
<keyword evidence="2" id="KW-1185">Reference proteome</keyword>
<organism evidence="1 2">
    <name type="scientific">Phaeobacter gallaeciensis</name>
    <dbReference type="NCBI Taxonomy" id="60890"/>
    <lineage>
        <taxon>Bacteria</taxon>
        <taxon>Pseudomonadati</taxon>
        <taxon>Pseudomonadota</taxon>
        <taxon>Alphaproteobacteria</taxon>
        <taxon>Rhodobacterales</taxon>
        <taxon>Roseobacteraceae</taxon>
        <taxon>Phaeobacter</taxon>
    </lineage>
</organism>
<dbReference type="Proteomes" id="UP000092565">
    <property type="component" value="Chromosome"/>
</dbReference>
<protein>
    <submittedName>
        <fullName evidence="1">Uncharacterized protein</fullName>
    </submittedName>
</protein>
<gene>
    <name evidence="1" type="ORF">JL2886_02872</name>
</gene>
<sequence>MAAKACTGNCNAGSAPDAVFAATQRIDMGLLFRFTSPQRNKITHHRIARPAHVADAE</sequence>
<accession>A0A1B0ZUI4</accession>
<reference evidence="1 2" key="1">
    <citation type="submission" date="2016-04" db="EMBL/GenBank/DDBJ databases">
        <authorList>
            <person name="Evans L.H."/>
            <person name="Alamgir A."/>
            <person name="Owens N."/>
            <person name="Weber N.D."/>
            <person name="Virtaneva K."/>
            <person name="Barbian K."/>
            <person name="Babar A."/>
            <person name="Rosenke K."/>
        </authorList>
    </citation>
    <scope>NUCLEOTIDE SEQUENCE [LARGE SCALE GENOMIC DNA]</scope>
    <source>
        <strain evidence="1 2">JL2886</strain>
    </source>
</reference>
<proteinExistence type="predicted"/>
<dbReference type="AlphaFoldDB" id="A0A1B0ZUI4"/>